<name>A0ACB9PC48_BAUVA</name>
<reference evidence="1 2" key="1">
    <citation type="journal article" date="2022" name="DNA Res.">
        <title>Chromosomal-level genome assembly of the orchid tree Bauhinia variegata (Leguminosae; Cercidoideae) supports the allotetraploid origin hypothesis of Bauhinia.</title>
        <authorList>
            <person name="Zhong Y."/>
            <person name="Chen Y."/>
            <person name="Zheng D."/>
            <person name="Pang J."/>
            <person name="Liu Y."/>
            <person name="Luo S."/>
            <person name="Meng S."/>
            <person name="Qian L."/>
            <person name="Wei D."/>
            <person name="Dai S."/>
            <person name="Zhou R."/>
        </authorList>
    </citation>
    <scope>NUCLEOTIDE SEQUENCE [LARGE SCALE GENOMIC DNA]</scope>
    <source>
        <strain evidence="1">BV-YZ2020</strain>
    </source>
</reference>
<sequence>MTRDDITRSYDTIPKWGKRIICSFSEKVHFFVRVSCSYVCDSSLINQMGSLGDDDGKAAQFTEPFDSQLSPSSSHGQQDVAGDDDEREFLESTMPLYENTPVEDALETQEVNFADETEVLNIAGETQVLNDIDGIDDINTQLWDEIDGGFPIASDGEGTDGTEILENIDELCTDDPQCKDSAQSADSKKIQCEPFGRHGEKKVWEQTDAITDEQTSSGKLPPRFTYLRVETLRESALAIRNMALKKNNGSVKGRKFDHGKQSEEMDESGNKNKCKVTSSAVRKLFDDDSSIENTRPSLNSNNIYGEGLANLPICDNELAGLSYVNSQEPGELSQANALDFIDRFLQDNLIEFDQQANHGKNMQEKSKSLPSTKGQQSLAKKASNNGKAVKAGIFDWDDSREDECGGDILIRRREDIFGSESCRQKSCPQNIKGSRVKVGEKQLSIPNKRMSAVHSDSRIVLHSLNARDNTAQETSTKTRRKLVNELEANVGSSGRQTEPNGTAAAGLEVLGVGCDTQMAAEAMEELCNGEGIASHDANDATHITKSSLIDQHNNLSAQKTMEITSKKQLGKFDGKMKKKCNKETGLLCEGDARMKRSKRSKLKLDDYLTSTSENDSEMPSLISKKRKSAGASKRHPTKKLNNCTVNESRSGRKLVDKRQIQGGVSDFTPVSYRTRQSSALNQSKKPEGLPRKFREEDGDVVSLEKRNCGTGIQVLKALDPKPAMVCSDDYGVDANTKFPSKLNCDNNGTKIDMVDYPRRRRSLRKSSQCDKGFEKLGCPVKESAESEEIVKSTVQKRKMKTDARNVTRSNVNFHSISSIDLNKGKTSQLILDNPNACDTSSANIKSGRKNGADFLLSAKSMGDTRLDESPSKRFKSSGLTSVTPAGCKTPANDVSPVCMGDDYYKQSCNRNLSTSCLVKVPHRELSRELRSLSATGSEPNTPSRKRRDMNDVLILYSNHLDEDIVKHQKKILARLGASVASSITDATHFIADQFVRTRNMLEAIASGKPVVTHLWIESCGQASCFIDEKNFILRDSKKEKEIGFSMPVSLARASQHPLLEGRRVFITPNAKPSKEIISSLVKAVQGQAVERIGRSALKDDKIPDNLLVLTCEEDYATCVPFLEKGAAVHSSELLLNGIVTQKLEYERYVLFADNVKKTRSTIWLKRDGKTFLPVTKCK</sequence>
<proteinExistence type="predicted"/>
<evidence type="ECO:0000313" key="1">
    <source>
        <dbReference type="EMBL" id="KAI4345499.1"/>
    </source>
</evidence>
<dbReference type="EMBL" id="CM039430">
    <property type="protein sequence ID" value="KAI4345499.1"/>
    <property type="molecule type" value="Genomic_DNA"/>
</dbReference>
<accession>A0ACB9PC48</accession>
<organism evidence="1 2">
    <name type="scientific">Bauhinia variegata</name>
    <name type="common">Purple orchid tree</name>
    <name type="synonym">Phanera variegata</name>
    <dbReference type="NCBI Taxonomy" id="167791"/>
    <lineage>
        <taxon>Eukaryota</taxon>
        <taxon>Viridiplantae</taxon>
        <taxon>Streptophyta</taxon>
        <taxon>Embryophyta</taxon>
        <taxon>Tracheophyta</taxon>
        <taxon>Spermatophyta</taxon>
        <taxon>Magnoliopsida</taxon>
        <taxon>eudicotyledons</taxon>
        <taxon>Gunneridae</taxon>
        <taxon>Pentapetalae</taxon>
        <taxon>rosids</taxon>
        <taxon>fabids</taxon>
        <taxon>Fabales</taxon>
        <taxon>Fabaceae</taxon>
        <taxon>Cercidoideae</taxon>
        <taxon>Cercideae</taxon>
        <taxon>Bauhiniinae</taxon>
        <taxon>Bauhinia</taxon>
    </lineage>
</organism>
<gene>
    <name evidence="1" type="ORF">L6164_012616</name>
</gene>
<evidence type="ECO:0000313" key="2">
    <source>
        <dbReference type="Proteomes" id="UP000828941"/>
    </source>
</evidence>
<dbReference type="Proteomes" id="UP000828941">
    <property type="component" value="Chromosome 5"/>
</dbReference>
<keyword evidence="2" id="KW-1185">Reference proteome</keyword>
<comment type="caution">
    <text evidence="1">The sequence shown here is derived from an EMBL/GenBank/DDBJ whole genome shotgun (WGS) entry which is preliminary data.</text>
</comment>
<protein>
    <submittedName>
        <fullName evidence="1">Uncharacterized protein</fullName>
    </submittedName>
</protein>